<organism evidence="1 2">
    <name type="scientific">Gluconobacter frateurii NRIC 0228</name>
    <dbReference type="NCBI Taxonomy" id="1307946"/>
    <lineage>
        <taxon>Bacteria</taxon>
        <taxon>Pseudomonadati</taxon>
        <taxon>Pseudomonadota</taxon>
        <taxon>Alphaproteobacteria</taxon>
        <taxon>Acetobacterales</taxon>
        <taxon>Acetobacteraceae</taxon>
        <taxon>Gluconobacter</taxon>
    </lineage>
</organism>
<accession>A0ABQ0Q9F8</accession>
<comment type="caution">
    <text evidence="1">The sequence shown here is derived from an EMBL/GenBank/DDBJ whole genome shotgun (WGS) entry which is preliminary data.</text>
</comment>
<sequence length="54" mass="6126">MLHVQVGFTFLCLGRFEINLHTHQGVGTHSKGFSKPHAYVSRQAEPPFSRLLTF</sequence>
<name>A0ABQ0Q9F8_9PROT</name>
<gene>
    <name evidence="1" type="ORF">AA0228_0840</name>
</gene>
<reference evidence="1" key="1">
    <citation type="submission" date="2013-04" db="EMBL/GenBank/DDBJ databases">
        <title>The genome sequencing project of 58 acetic acid bacteria.</title>
        <authorList>
            <person name="Okamoto-Kainuma A."/>
            <person name="Ishikawa M."/>
            <person name="Umino S."/>
            <person name="Koizumi Y."/>
            <person name="Shiwa Y."/>
            <person name="Yoshikawa H."/>
            <person name="Matsutani M."/>
            <person name="Matsushita K."/>
        </authorList>
    </citation>
    <scope>NUCLEOTIDE SEQUENCE</scope>
    <source>
        <strain evidence="1">NRIC 0228</strain>
    </source>
</reference>
<dbReference type="EMBL" id="BAQW01000004">
    <property type="protein sequence ID" value="GBR09884.1"/>
    <property type="molecule type" value="Genomic_DNA"/>
</dbReference>
<dbReference type="Proteomes" id="UP001061070">
    <property type="component" value="Unassembled WGS sequence"/>
</dbReference>
<evidence type="ECO:0000313" key="1">
    <source>
        <dbReference type="EMBL" id="GBR09884.1"/>
    </source>
</evidence>
<keyword evidence="2" id="KW-1185">Reference proteome</keyword>
<protein>
    <submittedName>
        <fullName evidence="1">Uncharacterized protein</fullName>
    </submittedName>
</protein>
<proteinExistence type="predicted"/>
<evidence type="ECO:0000313" key="2">
    <source>
        <dbReference type="Proteomes" id="UP001061070"/>
    </source>
</evidence>